<keyword evidence="1" id="KW-0732">Signal</keyword>
<sequence length="273" mass="31071">MNRWAVLLLFMFVLLNGNEAVVASDKIIVSSLRPNVEWGSFNLSPGGIETAEIKWSCCNKILLTKDEVNKLTIFLSKVTQSDVTIFTGPAPKGGPTRLELSIKPNQRFSLVFNGDYLLYRGSQVYFPELREFTNKIKKRVQSDREQTNLYASLVAPVTRSHEYEEHHKRLVLTLLAPNIQNQINQFYKDRLTTSPQFAPFLGGTELNVLYYSSHMEVNVTLTPYVGPHLDVGMDSIKFHVDNAGKVTVAEYKHVKDYELPPNYKSLILGEEER</sequence>
<reference evidence="2 3" key="1">
    <citation type="journal article" date="2012" name="J. Bacteriol.">
        <title>Complete Genome Sequence of Paenibacillus mucilaginosus 3016, a Bacterium Functional as Microbial Fertilizer.</title>
        <authorList>
            <person name="Ma M."/>
            <person name="Wang Z."/>
            <person name="Li L."/>
            <person name="Jiang X."/>
            <person name="Guan D."/>
            <person name="Cao F."/>
            <person name="Chen H."/>
            <person name="Wang X."/>
            <person name="Shen D."/>
            <person name="Du B."/>
            <person name="Li J."/>
        </authorList>
    </citation>
    <scope>NUCLEOTIDE SEQUENCE [LARGE SCALE GENOMIC DNA]</scope>
    <source>
        <strain evidence="2 3">3016</strain>
    </source>
</reference>
<feature type="signal peptide" evidence="1">
    <location>
        <begin position="1"/>
        <end position="23"/>
    </location>
</feature>
<dbReference type="HOGENOM" id="CLU_1018794_0_0_9"/>
<dbReference type="RefSeq" id="WP_014368782.1">
    <property type="nucleotide sequence ID" value="NC_016935.1"/>
</dbReference>
<dbReference type="EMBL" id="CP003235">
    <property type="protein sequence ID" value="AFC28136.1"/>
    <property type="molecule type" value="Genomic_DNA"/>
</dbReference>
<dbReference type="Pfam" id="PF13027">
    <property type="entry name" value="DUF3888"/>
    <property type="match status" value="1"/>
</dbReference>
<protein>
    <submittedName>
        <fullName evidence="2">Uncharacterized protein</fullName>
    </submittedName>
</protein>
<dbReference type="STRING" id="1116391.PM3016_1206"/>
<dbReference type="AlphaFoldDB" id="H6NEJ3"/>
<evidence type="ECO:0000313" key="3">
    <source>
        <dbReference type="Proteomes" id="UP000007523"/>
    </source>
</evidence>
<evidence type="ECO:0000313" key="2">
    <source>
        <dbReference type="EMBL" id="AFC28136.1"/>
    </source>
</evidence>
<name>H6NEJ3_9BACL</name>
<dbReference type="InterPro" id="IPR024984">
    <property type="entry name" value="DUF3888"/>
</dbReference>
<keyword evidence="3" id="KW-1185">Reference proteome</keyword>
<dbReference type="KEGG" id="pmq:PM3016_1206"/>
<dbReference type="Proteomes" id="UP000007523">
    <property type="component" value="Chromosome"/>
</dbReference>
<organism evidence="2 3">
    <name type="scientific">Paenibacillus mucilaginosus 3016</name>
    <dbReference type="NCBI Taxonomy" id="1116391"/>
    <lineage>
        <taxon>Bacteria</taxon>
        <taxon>Bacillati</taxon>
        <taxon>Bacillota</taxon>
        <taxon>Bacilli</taxon>
        <taxon>Bacillales</taxon>
        <taxon>Paenibacillaceae</taxon>
        <taxon>Paenibacillus</taxon>
    </lineage>
</organism>
<evidence type="ECO:0000256" key="1">
    <source>
        <dbReference type="SAM" id="SignalP"/>
    </source>
</evidence>
<proteinExistence type="predicted"/>
<gene>
    <name evidence="2" type="ORF">PM3016_1206</name>
</gene>
<accession>H6NEJ3</accession>
<feature type="chain" id="PRO_5039294567" evidence="1">
    <location>
        <begin position="24"/>
        <end position="273"/>
    </location>
</feature>